<accession>A0A096ZGT0</accession>
<name>A0A096ZGT0_9RHAB</name>
<feature type="region of interest" description="Disordered" evidence="1">
    <location>
        <begin position="79"/>
        <end position="99"/>
    </location>
</feature>
<organism evidence="2 3">
    <name type="scientific">Koolpinyah virus</name>
    <dbReference type="NCBI Taxonomy" id="1550518"/>
    <lineage>
        <taxon>Viruses</taxon>
        <taxon>Riboviria</taxon>
        <taxon>Orthornavirae</taxon>
        <taxon>Negarnaviricota</taxon>
        <taxon>Haploviricotina</taxon>
        <taxon>Monjiviricetes</taxon>
        <taxon>Mononegavirales</taxon>
        <taxon>Rhabdoviridae</taxon>
        <taxon>Alpharhabdovirinae</taxon>
        <taxon>Ephemerovirus</taxon>
        <taxon>Ephemerovirus koolpinyah</taxon>
    </lineage>
</organism>
<dbReference type="EMBL" id="KM085029">
    <property type="protein sequence ID" value="AIR95559.1"/>
    <property type="molecule type" value="Viral_cRNA"/>
</dbReference>
<reference evidence="2 3" key="1">
    <citation type="journal article" date="2015" name="PLoS Pathog.">
        <title>Evolution of genome size and complexity in the rhabdoviridae.</title>
        <authorList>
            <person name="Walker P.J."/>
            <person name="Firth C."/>
            <person name="Widen S.G."/>
            <person name="Blasdell K.R."/>
            <person name="Guzman H."/>
            <person name="Wood T.G."/>
            <person name="Paradkar P.N."/>
            <person name="Holmes E.C."/>
            <person name="Tesh R.B."/>
            <person name="Vasilakis N."/>
        </authorList>
    </citation>
    <scope>NUCLEOTIDE SEQUENCE [LARGE SCALE GENOMIC DNA]</scope>
    <source>
        <strain evidence="2">DPP819</strain>
    </source>
</reference>
<dbReference type="Proteomes" id="UP000154472">
    <property type="component" value="Segment"/>
</dbReference>
<keyword evidence="3" id="KW-1185">Reference proteome</keyword>
<dbReference type="OrthoDB" id="30697at10239"/>
<protein>
    <submittedName>
        <fullName evidence="2">Phosphoprotein</fullName>
    </submittedName>
</protein>
<evidence type="ECO:0000313" key="2">
    <source>
        <dbReference type="EMBL" id="AIR95559.1"/>
    </source>
</evidence>
<evidence type="ECO:0000313" key="3">
    <source>
        <dbReference type="Proteomes" id="UP000154472"/>
    </source>
</evidence>
<evidence type="ECO:0000256" key="1">
    <source>
        <dbReference type="SAM" id="MobiDB-lite"/>
    </source>
</evidence>
<gene>
    <name evidence="2" type="primary">P</name>
</gene>
<proteinExistence type="predicted"/>
<dbReference type="KEGG" id="vg:26122864"/>
<dbReference type="GeneID" id="26122864"/>
<dbReference type="RefSeq" id="YP_009177194.1">
    <property type="nucleotide sequence ID" value="NC_028239.1"/>
</dbReference>
<sequence>MEPYKLSEKMTGYDLVKLREVLNEVDEEIEDMKQDEPIRNINPLLEDPRRGGDSDEEWGEIISNMSNNVCSVNEIIKHGKSKTEETSEGAKRDMRKNVKSEDSTSSLPLVWDNNWVMLCDDISCEMSKAHSLLSLFNLKENVDYKFLVDNQTLTVQKLEPDCEDEMREASNVTYKSVGGSKFDVPEEPPMKYKIHHKLDEGIRFKKLKGKGYTRVSWFTDGVYQTILDDIDWSDVKTEDDAIIKVLKLSKLYKMIKKTCEL</sequence>